<dbReference type="InterPro" id="IPR025630">
    <property type="entry name" value="DUF4288"/>
</dbReference>
<proteinExistence type="predicted"/>
<sequence>MGVFSAVLVYSSTGDGEGYVPLYEESVVLLVAETEEAARERAWERGRARQVSYHNELGELISWRLLHVVDVSEVTDELADGAEVHSRHFRNYAAYRSFEPLLSGEEL</sequence>
<gene>
    <name evidence="1" type="ORF">SAMN05421810_101961</name>
</gene>
<dbReference type="Pfam" id="PF14119">
    <property type="entry name" value="DUF4288"/>
    <property type="match status" value="1"/>
</dbReference>
<dbReference type="EMBL" id="FOWW01000001">
    <property type="protein sequence ID" value="SFP10490.1"/>
    <property type="molecule type" value="Genomic_DNA"/>
</dbReference>
<accession>A0A1I5MLV8</accession>
<evidence type="ECO:0000313" key="1">
    <source>
        <dbReference type="EMBL" id="SFP10490.1"/>
    </source>
</evidence>
<evidence type="ECO:0000313" key="2">
    <source>
        <dbReference type="Proteomes" id="UP000198727"/>
    </source>
</evidence>
<evidence type="ECO:0008006" key="3">
    <source>
        <dbReference type="Google" id="ProtNLM"/>
    </source>
</evidence>
<reference evidence="2" key="1">
    <citation type="submission" date="2016-10" db="EMBL/GenBank/DDBJ databases">
        <authorList>
            <person name="Varghese N."/>
            <person name="Submissions S."/>
        </authorList>
    </citation>
    <scope>NUCLEOTIDE SEQUENCE [LARGE SCALE GENOMIC DNA]</scope>
    <source>
        <strain evidence="2">CGMCC 4.5579</strain>
    </source>
</reference>
<dbReference type="Proteomes" id="UP000198727">
    <property type="component" value="Unassembled WGS sequence"/>
</dbReference>
<dbReference type="AlphaFoldDB" id="A0A1I5MLV8"/>
<keyword evidence="2" id="KW-1185">Reference proteome</keyword>
<protein>
    <recommendedName>
        <fullName evidence="3">DUF4288 domain-containing protein</fullName>
    </recommendedName>
</protein>
<dbReference type="RefSeq" id="WP_243859548.1">
    <property type="nucleotide sequence ID" value="NZ_FOWW01000001.1"/>
</dbReference>
<organism evidence="1 2">
    <name type="scientific">Amycolatopsis arida</name>
    <dbReference type="NCBI Taxonomy" id="587909"/>
    <lineage>
        <taxon>Bacteria</taxon>
        <taxon>Bacillati</taxon>
        <taxon>Actinomycetota</taxon>
        <taxon>Actinomycetes</taxon>
        <taxon>Pseudonocardiales</taxon>
        <taxon>Pseudonocardiaceae</taxon>
        <taxon>Amycolatopsis</taxon>
    </lineage>
</organism>
<name>A0A1I5MLV8_9PSEU</name>